<sequence length="458" mass="51751">MLWGLNGYHLGSFVGVKTKGLAGCGDNHVPIHNQEVAGHVAEAPSFSRNNYRSTFQWVLKKTMATPLPRGLRAHTKSRHGCMACKSRKVKCNEVRPACDACLRREIPCYYPVPVQKRPTETRSPFNPPYDLDPSRELDITVARETKERRLLEMLLLHHFCSETAQKGFLSIHDEAVRDLWTKGAPTLAFDHPVLLNMMISIAALHLTKINPADEDMADVHRVYFNAAVREHCQVINNINKDNVEAVCLSTILIGLPAFILLQNNDFGHYTVPTQVFALLRGNVALFLLTIPMLDRSSQLEALISAKPDMKTLLADVRGKIYHVPFSELLNWRAPGEIVDEESQAAFTFALNYCGRILLGVEGGEDLYELRRVIYVFPTVTHEAFVQKLNKKSNRALVILAHFFALCKAADNVWWMRGIAEREVFGIQSILPENWQWAMAWPMHKLAEYAAINRPASTN</sequence>
<dbReference type="PANTHER" id="PTHR47657">
    <property type="entry name" value="STEROL REGULATORY ELEMENT-BINDING PROTEIN ECM22"/>
    <property type="match status" value="1"/>
</dbReference>
<comment type="caution">
    <text evidence="3">The sequence shown here is derived from an EMBL/GenBank/DDBJ whole genome shotgun (WGS) entry which is preliminary data.</text>
</comment>
<dbReference type="InterPro" id="IPR052400">
    <property type="entry name" value="Zn2-C6_fungal_TF"/>
</dbReference>
<dbReference type="OrthoDB" id="3546279at2759"/>
<dbReference type="AlphaFoldDB" id="A0A4Y8D0K3"/>
<feature type="domain" description="Zn(2)-C6 fungal-type" evidence="2">
    <location>
        <begin position="80"/>
        <end position="110"/>
    </location>
</feature>
<dbReference type="PROSITE" id="PS50048">
    <property type="entry name" value="ZN2_CY6_FUNGAL_2"/>
    <property type="match status" value="1"/>
</dbReference>
<dbReference type="PRINTS" id="PR00755">
    <property type="entry name" value="AFLATOXINBRP"/>
</dbReference>
<gene>
    <name evidence="3" type="ORF">BOTCAL_0226g00020</name>
</gene>
<keyword evidence="4" id="KW-1185">Reference proteome</keyword>
<evidence type="ECO:0000259" key="2">
    <source>
        <dbReference type="PROSITE" id="PS50048"/>
    </source>
</evidence>
<protein>
    <recommendedName>
        <fullName evidence="2">Zn(2)-C6 fungal-type domain-containing protein</fullName>
    </recommendedName>
</protein>
<dbReference type="EMBL" id="PHWZ01000226">
    <property type="protein sequence ID" value="TEY56404.1"/>
    <property type="molecule type" value="Genomic_DNA"/>
</dbReference>
<dbReference type="PROSITE" id="PS00463">
    <property type="entry name" value="ZN2_CY6_FUNGAL_1"/>
    <property type="match status" value="1"/>
</dbReference>
<organism evidence="3 4">
    <name type="scientific">Botryotinia calthae</name>
    <dbReference type="NCBI Taxonomy" id="38488"/>
    <lineage>
        <taxon>Eukaryota</taxon>
        <taxon>Fungi</taxon>
        <taxon>Dikarya</taxon>
        <taxon>Ascomycota</taxon>
        <taxon>Pezizomycotina</taxon>
        <taxon>Leotiomycetes</taxon>
        <taxon>Helotiales</taxon>
        <taxon>Sclerotiniaceae</taxon>
        <taxon>Botryotinia</taxon>
    </lineage>
</organism>
<dbReference type="GO" id="GO:0008270">
    <property type="term" value="F:zinc ion binding"/>
    <property type="evidence" value="ECO:0007669"/>
    <property type="project" value="InterPro"/>
</dbReference>
<keyword evidence="1" id="KW-0539">Nucleus</keyword>
<reference evidence="3 4" key="1">
    <citation type="submission" date="2017-11" db="EMBL/GenBank/DDBJ databases">
        <title>Comparative genomics of Botrytis spp.</title>
        <authorList>
            <person name="Valero-Jimenez C.A."/>
            <person name="Tapia P."/>
            <person name="Veloso J."/>
            <person name="Silva-Moreno E."/>
            <person name="Staats M."/>
            <person name="Valdes J.H."/>
            <person name="Van Kan J.A.L."/>
        </authorList>
    </citation>
    <scope>NUCLEOTIDE SEQUENCE [LARGE SCALE GENOMIC DNA]</scope>
    <source>
        <strain evidence="3 4">MUCL2830</strain>
    </source>
</reference>
<accession>A0A4Y8D0K3</accession>
<dbReference type="GO" id="GO:0000981">
    <property type="term" value="F:DNA-binding transcription factor activity, RNA polymerase II-specific"/>
    <property type="evidence" value="ECO:0007669"/>
    <property type="project" value="InterPro"/>
</dbReference>
<dbReference type="Pfam" id="PF11951">
    <property type="entry name" value="Fungal_trans_2"/>
    <property type="match status" value="1"/>
</dbReference>
<dbReference type="Gene3D" id="4.10.240.10">
    <property type="entry name" value="Zn(2)-C6 fungal-type DNA-binding domain"/>
    <property type="match status" value="1"/>
</dbReference>
<dbReference type="SMART" id="SM00066">
    <property type="entry name" value="GAL4"/>
    <property type="match status" value="1"/>
</dbReference>
<dbReference type="InterPro" id="IPR021858">
    <property type="entry name" value="Fun_TF"/>
</dbReference>
<dbReference type="InterPro" id="IPR036864">
    <property type="entry name" value="Zn2-C6_fun-type_DNA-bd_sf"/>
</dbReference>
<dbReference type="Proteomes" id="UP000297299">
    <property type="component" value="Unassembled WGS sequence"/>
</dbReference>
<dbReference type="Pfam" id="PF00172">
    <property type="entry name" value="Zn_clus"/>
    <property type="match status" value="1"/>
</dbReference>
<evidence type="ECO:0000313" key="4">
    <source>
        <dbReference type="Proteomes" id="UP000297299"/>
    </source>
</evidence>
<evidence type="ECO:0000256" key="1">
    <source>
        <dbReference type="ARBA" id="ARBA00023242"/>
    </source>
</evidence>
<dbReference type="STRING" id="38488.A0A4Y8D0K3"/>
<dbReference type="InterPro" id="IPR001138">
    <property type="entry name" value="Zn2Cys6_DnaBD"/>
</dbReference>
<proteinExistence type="predicted"/>
<name>A0A4Y8D0K3_9HELO</name>
<evidence type="ECO:0000313" key="3">
    <source>
        <dbReference type="EMBL" id="TEY56404.1"/>
    </source>
</evidence>
<dbReference type="CDD" id="cd00067">
    <property type="entry name" value="GAL4"/>
    <property type="match status" value="1"/>
</dbReference>
<dbReference type="SUPFAM" id="SSF57701">
    <property type="entry name" value="Zn2/Cys6 DNA-binding domain"/>
    <property type="match status" value="1"/>
</dbReference>
<dbReference type="PANTHER" id="PTHR47657:SF14">
    <property type="entry name" value="ZN(2)-C6 FUNGAL-TYPE DOMAIN-CONTAINING PROTEIN"/>
    <property type="match status" value="1"/>
</dbReference>